<evidence type="ECO:0000313" key="1">
    <source>
        <dbReference type="EMBL" id="GAJ00882.1"/>
    </source>
</evidence>
<protein>
    <submittedName>
        <fullName evidence="1">Uncharacterized protein</fullName>
    </submittedName>
</protein>
<proteinExistence type="predicted"/>
<gene>
    <name evidence="1" type="ORF">S12H4_35740</name>
</gene>
<organism evidence="1">
    <name type="scientific">marine sediment metagenome</name>
    <dbReference type="NCBI Taxonomy" id="412755"/>
    <lineage>
        <taxon>unclassified sequences</taxon>
        <taxon>metagenomes</taxon>
        <taxon>ecological metagenomes</taxon>
    </lineage>
</organism>
<dbReference type="EMBL" id="BARW01021249">
    <property type="protein sequence ID" value="GAJ00882.1"/>
    <property type="molecule type" value="Genomic_DNA"/>
</dbReference>
<dbReference type="AlphaFoldDB" id="X1UBB9"/>
<feature type="non-terminal residue" evidence="1">
    <location>
        <position position="1"/>
    </location>
</feature>
<comment type="caution">
    <text evidence="1">The sequence shown here is derived from an EMBL/GenBank/DDBJ whole genome shotgun (WGS) entry which is preliminary data.</text>
</comment>
<name>X1UBB9_9ZZZZ</name>
<reference evidence="1" key="1">
    <citation type="journal article" date="2014" name="Front. Microbiol.">
        <title>High frequency of phylogenetically diverse reductive dehalogenase-homologous genes in deep subseafloor sedimentary metagenomes.</title>
        <authorList>
            <person name="Kawai M."/>
            <person name="Futagami T."/>
            <person name="Toyoda A."/>
            <person name="Takaki Y."/>
            <person name="Nishi S."/>
            <person name="Hori S."/>
            <person name="Arai W."/>
            <person name="Tsubouchi T."/>
            <person name="Morono Y."/>
            <person name="Uchiyama I."/>
            <person name="Ito T."/>
            <person name="Fujiyama A."/>
            <person name="Inagaki F."/>
            <person name="Takami H."/>
        </authorList>
    </citation>
    <scope>NUCLEOTIDE SEQUENCE</scope>
    <source>
        <strain evidence="1">Expedition CK06-06</strain>
    </source>
</reference>
<sequence length="86" mass="9899">KLKVNRNADVRHELKLMEIVTKLLYEGRSVVIGGKLKNGQIPDICVIDLEKAKIYEIGNTERELKESKNYPFPVTFIKVKNETNKV</sequence>
<accession>X1UBB9</accession>